<comment type="caution">
    <text evidence="1">The sequence shown here is derived from an EMBL/GenBank/DDBJ whole genome shotgun (WGS) entry which is preliminary data.</text>
</comment>
<dbReference type="Proteomes" id="UP000719766">
    <property type="component" value="Unassembled WGS sequence"/>
</dbReference>
<evidence type="ECO:0000313" key="2">
    <source>
        <dbReference type="Proteomes" id="UP000719766"/>
    </source>
</evidence>
<dbReference type="Gene3D" id="3.50.50.60">
    <property type="entry name" value="FAD/NAD(P)-binding domain"/>
    <property type="match status" value="1"/>
</dbReference>
<protein>
    <submittedName>
        <fullName evidence="1">Uncharacterized protein</fullName>
    </submittedName>
</protein>
<evidence type="ECO:0000313" key="1">
    <source>
        <dbReference type="EMBL" id="KAG1800432.1"/>
    </source>
</evidence>
<organism evidence="1 2">
    <name type="scientific">Suillus plorans</name>
    <dbReference type="NCBI Taxonomy" id="116603"/>
    <lineage>
        <taxon>Eukaryota</taxon>
        <taxon>Fungi</taxon>
        <taxon>Dikarya</taxon>
        <taxon>Basidiomycota</taxon>
        <taxon>Agaricomycotina</taxon>
        <taxon>Agaricomycetes</taxon>
        <taxon>Agaricomycetidae</taxon>
        <taxon>Boletales</taxon>
        <taxon>Suillineae</taxon>
        <taxon>Suillaceae</taxon>
        <taxon>Suillus</taxon>
    </lineage>
</organism>
<name>A0A9P7DQ93_9AGAM</name>
<dbReference type="EMBL" id="JABBWE010000009">
    <property type="protein sequence ID" value="KAG1800432.1"/>
    <property type="molecule type" value="Genomic_DNA"/>
</dbReference>
<dbReference type="OrthoDB" id="74360at2759"/>
<dbReference type="AlphaFoldDB" id="A0A9P7DQ93"/>
<dbReference type="GeneID" id="64595945"/>
<sequence length="81" mass="9048">MSLSLDGLRFKRWAPGPSPISHFSPSGLVFDDGSRVVADLVIFATGYSKCLDANSTTKQMTAHLWDISARYSRTIWYCYLA</sequence>
<proteinExistence type="predicted"/>
<reference evidence="1" key="1">
    <citation type="journal article" date="2020" name="New Phytol.">
        <title>Comparative genomics reveals dynamic genome evolution in host specialist ectomycorrhizal fungi.</title>
        <authorList>
            <person name="Lofgren L.A."/>
            <person name="Nguyen N.H."/>
            <person name="Vilgalys R."/>
            <person name="Ruytinx J."/>
            <person name="Liao H.L."/>
            <person name="Branco S."/>
            <person name="Kuo A."/>
            <person name="LaButti K."/>
            <person name="Lipzen A."/>
            <person name="Andreopoulos W."/>
            <person name="Pangilinan J."/>
            <person name="Riley R."/>
            <person name="Hundley H."/>
            <person name="Na H."/>
            <person name="Barry K."/>
            <person name="Grigoriev I.V."/>
            <person name="Stajich J.E."/>
            <person name="Kennedy P.G."/>
        </authorList>
    </citation>
    <scope>NUCLEOTIDE SEQUENCE</scope>
    <source>
        <strain evidence="1">S12</strain>
    </source>
</reference>
<dbReference type="InterPro" id="IPR036188">
    <property type="entry name" value="FAD/NAD-bd_sf"/>
</dbReference>
<keyword evidence="2" id="KW-1185">Reference proteome</keyword>
<gene>
    <name evidence="1" type="ORF">HD556DRAFT_1343679</name>
</gene>
<accession>A0A9P7DQ93</accession>
<dbReference type="RefSeq" id="XP_041164418.1">
    <property type="nucleotide sequence ID" value="XM_041302181.1"/>
</dbReference>